<evidence type="ECO:0000313" key="3">
    <source>
        <dbReference type="WBParaSite" id="ALUE_0001588801-mRNA-1"/>
    </source>
</evidence>
<sequence>MIFAFEVRRRRSPDTSQHQPEKGGTKTRGKKCGGKLTIEHFQNGTDEEPRAEVDNAVRGEKTESVNESVYLGRCIKRAKGGKQMYDAE</sequence>
<dbReference type="AlphaFoldDB" id="A0A0M3ID36"/>
<keyword evidence="2" id="KW-1185">Reference proteome</keyword>
<proteinExistence type="predicted"/>
<organism evidence="2 3">
    <name type="scientific">Ascaris lumbricoides</name>
    <name type="common">Giant roundworm</name>
    <dbReference type="NCBI Taxonomy" id="6252"/>
    <lineage>
        <taxon>Eukaryota</taxon>
        <taxon>Metazoa</taxon>
        <taxon>Ecdysozoa</taxon>
        <taxon>Nematoda</taxon>
        <taxon>Chromadorea</taxon>
        <taxon>Rhabditida</taxon>
        <taxon>Spirurina</taxon>
        <taxon>Ascaridomorpha</taxon>
        <taxon>Ascaridoidea</taxon>
        <taxon>Ascarididae</taxon>
        <taxon>Ascaris</taxon>
    </lineage>
</organism>
<dbReference type="Proteomes" id="UP000036681">
    <property type="component" value="Unplaced"/>
</dbReference>
<feature type="region of interest" description="Disordered" evidence="1">
    <location>
        <begin position="1"/>
        <end position="34"/>
    </location>
</feature>
<reference evidence="3" key="1">
    <citation type="submission" date="2017-02" db="UniProtKB">
        <authorList>
            <consortium name="WormBaseParasite"/>
        </authorList>
    </citation>
    <scope>IDENTIFICATION</scope>
</reference>
<evidence type="ECO:0000256" key="1">
    <source>
        <dbReference type="SAM" id="MobiDB-lite"/>
    </source>
</evidence>
<accession>A0A0M3ID36</accession>
<dbReference type="WBParaSite" id="ALUE_0001588801-mRNA-1">
    <property type="protein sequence ID" value="ALUE_0001588801-mRNA-1"/>
    <property type="gene ID" value="ALUE_0001588801"/>
</dbReference>
<evidence type="ECO:0000313" key="2">
    <source>
        <dbReference type="Proteomes" id="UP000036681"/>
    </source>
</evidence>
<name>A0A0M3ID36_ASCLU</name>
<protein>
    <submittedName>
        <fullName evidence="3">Uncharacterized protein</fullName>
    </submittedName>
</protein>